<keyword evidence="1" id="KW-0677">Repeat</keyword>
<dbReference type="PANTHER" id="PTHR48108">
    <property type="entry name" value="CBS DOMAIN-CONTAINING PROTEIN CBSX2, CHLOROPLASTIC"/>
    <property type="match status" value="1"/>
</dbReference>
<dbReference type="PANTHER" id="PTHR48108:SF33">
    <property type="entry name" value="METHYLATED PROTEIN MJ0556"/>
    <property type="match status" value="1"/>
</dbReference>
<accession>A0A832WAA9</accession>
<sequence>MTKDPITASPQVGVIEAFEIMLKHDVGALPVVDDEGRLIGLVTRTDLGRALLEDEYEPGTTVEEVMERDVVVVHPDDTLLEALKRMTSAPEGIYNQLPVVDDEEKLVGILTDGDILRWIAKKL</sequence>
<comment type="caution">
    <text evidence="4">The sequence shown here is derived from an EMBL/GenBank/DDBJ whole genome shotgun (WGS) entry which is preliminary data.</text>
</comment>
<dbReference type="Pfam" id="PF00571">
    <property type="entry name" value="CBS"/>
    <property type="match status" value="2"/>
</dbReference>
<dbReference type="InterPro" id="IPR046342">
    <property type="entry name" value="CBS_dom_sf"/>
</dbReference>
<dbReference type="EMBL" id="DUJS01000002">
    <property type="protein sequence ID" value="HII69903.1"/>
    <property type="molecule type" value="Genomic_DNA"/>
</dbReference>
<feature type="domain" description="CBS" evidence="3">
    <location>
        <begin position="1"/>
        <end position="57"/>
    </location>
</feature>
<keyword evidence="2" id="KW-0129">CBS domain</keyword>
<dbReference type="SMART" id="SM00116">
    <property type="entry name" value="CBS"/>
    <property type="match status" value="2"/>
</dbReference>
<proteinExistence type="predicted"/>
<reference evidence="4" key="1">
    <citation type="journal article" date="2020" name="bioRxiv">
        <title>A rank-normalized archaeal taxonomy based on genome phylogeny resolves widespread incomplete and uneven classifications.</title>
        <authorList>
            <person name="Rinke C."/>
            <person name="Chuvochina M."/>
            <person name="Mussig A.J."/>
            <person name="Chaumeil P.-A."/>
            <person name="Waite D.W."/>
            <person name="Whitman W.B."/>
            <person name="Parks D.H."/>
            <person name="Hugenholtz P."/>
        </authorList>
    </citation>
    <scope>NUCLEOTIDE SEQUENCE</scope>
    <source>
        <strain evidence="4">UBA8853</strain>
    </source>
</reference>
<evidence type="ECO:0000256" key="2">
    <source>
        <dbReference type="PROSITE-ProRule" id="PRU00703"/>
    </source>
</evidence>
<dbReference type="InterPro" id="IPR000644">
    <property type="entry name" value="CBS_dom"/>
</dbReference>
<dbReference type="PROSITE" id="PS51371">
    <property type="entry name" value="CBS"/>
    <property type="match status" value="2"/>
</dbReference>
<evidence type="ECO:0000256" key="1">
    <source>
        <dbReference type="ARBA" id="ARBA00022737"/>
    </source>
</evidence>
<dbReference type="AlphaFoldDB" id="A0A832WAA9"/>
<organism evidence="4 5">
    <name type="scientific">Methanopyrus kandleri</name>
    <dbReference type="NCBI Taxonomy" id="2320"/>
    <lineage>
        <taxon>Archaea</taxon>
        <taxon>Methanobacteriati</taxon>
        <taxon>Methanobacteriota</taxon>
        <taxon>Methanomada group</taxon>
        <taxon>Methanopyri</taxon>
        <taxon>Methanopyrales</taxon>
        <taxon>Methanopyraceae</taxon>
        <taxon>Methanopyrus</taxon>
    </lineage>
</organism>
<name>A0A832WAA9_9EURY</name>
<dbReference type="Gene3D" id="3.10.580.10">
    <property type="entry name" value="CBS-domain"/>
    <property type="match status" value="1"/>
</dbReference>
<evidence type="ECO:0000313" key="4">
    <source>
        <dbReference type="EMBL" id="HII69903.1"/>
    </source>
</evidence>
<evidence type="ECO:0000259" key="3">
    <source>
        <dbReference type="PROSITE" id="PS51371"/>
    </source>
</evidence>
<dbReference type="SUPFAM" id="SSF54631">
    <property type="entry name" value="CBS-domain pair"/>
    <property type="match status" value="1"/>
</dbReference>
<gene>
    <name evidence="4" type="ORF">HA336_01555</name>
</gene>
<dbReference type="InterPro" id="IPR051462">
    <property type="entry name" value="CBS_domain-containing"/>
</dbReference>
<dbReference type="CDD" id="cd17784">
    <property type="entry name" value="CBS_pair_Euryarchaeota"/>
    <property type="match status" value="1"/>
</dbReference>
<evidence type="ECO:0000313" key="5">
    <source>
        <dbReference type="Proteomes" id="UP000619545"/>
    </source>
</evidence>
<protein>
    <submittedName>
        <fullName evidence="4">CBS domain-containing protein</fullName>
    </submittedName>
</protein>
<feature type="domain" description="CBS" evidence="3">
    <location>
        <begin position="66"/>
        <end position="123"/>
    </location>
</feature>
<dbReference type="Proteomes" id="UP000619545">
    <property type="component" value="Unassembled WGS sequence"/>
</dbReference>